<name>A0A3M2M8T1_9ACTN</name>
<dbReference type="InterPro" id="IPR050134">
    <property type="entry name" value="NAD-dep_sirtuin_deacylases"/>
</dbReference>
<feature type="binding site" evidence="4">
    <location>
        <position position="148"/>
    </location>
    <ligand>
        <name>Zn(2+)</name>
        <dbReference type="ChEBI" id="CHEBI:29105"/>
    </ligand>
</feature>
<feature type="binding site" evidence="4">
    <location>
        <position position="151"/>
    </location>
    <ligand>
        <name>Zn(2+)</name>
        <dbReference type="ChEBI" id="CHEBI:29105"/>
    </ligand>
</feature>
<dbReference type="Pfam" id="PF02146">
    <property type="entry name" value="SIR2"/>
    <property type="match status" value="1"/>
</dbReference>
<evidence type="ECO:0000256" key="2">
    <source>
        <dbReference type="ARBA" id="ARBA00022679"/>
    </source>
</evidence>
<dbReference type="GO" id="GO:0070403">
    <property type="term" value="F:NAD+ binding"/>
    <property type="evidence" value="ECO:0007669"/>
    <property type="project" value="InterPro"/>
</dbReference>
<dbReference type="PROSITE" id="PS50305">
    <property type="entry name" value="SIRTUIN"/>
    <property type="match status" value="1"/>
</dbReference>
<accession>A0A3M2M8T1</accession>
<dbReference type="GO" id="GO:0046872">
    <property type="term" value="F:metal ion binding"/>
    <property type="evidence" value="ECO:0007669"/>
    <property type="project" value="UniProtKB-KW"/>
</dbReference>
<dbReference type="OrthoDB" id="9800582at2"/>
<dbReference type="PANTHER" id="PTHR11085">
    <property type="entry name" value="NAD-DEPENDENT PROTEIN DEACYLASE SIRTUIN-5, MITOCHONDRIAL-RELATED"/>
    <property type="match status" value="1"/>
</dbReference>
<protein>
    <recommendedName>
        <fullName evidence="1">protein acetyllysine N-acetyltransferase</fullName>
        <ecNumber evidence="1">2.3.1.286</ecNumber>
    </recommendedName>
</protein>
<dbReference type="CDD" id="cd01407">
    <property type="entry name" value="SIR2-fam"/>
    <property type="match status" value="1"/>
</dbReference>
<dbReference type="InterPro" id="IPR003000">
    <property type="entry name" value="Sirtuin"/>
</dbReference>
<gene>
    <name evidence="6" type="ORF">EBO15_09480</name>
</gene>
<dbReference type="Proteomes" id="UP000282674">
    <property type="component" value="Unassembled WGS sequence"/>
</dbReference>
<dbReference type="InterPro" id="IPR026590">
    <property type="entry name" value="Ssirtuin_cat_dom"/>
</dbReference>
<evidence type="ECO:0000256" key="1">
    <source>
        <dbReference type="ARBA" id="ARBA00012928"/>
    </source>
</evidence>
<evidence type="ECO:0000313" key="7">
    <source>
        <dbReference type="Proteomes" id="UP000282674"/>
    </source>
</evidence>
<evidence type="ECO:0000256" key="3">
    <source>
        <dbReference type="ARBA" id="ARBA00023027"/>
    </source>
</evidence>
<feature type="active site" description="Proton acceptor" evidence="4">
    <location>
        <position position="118"/>
    </location>
</feature>
<keyword evidence="7" id="KW-1185">Reference proteome</keyword>
<organism evidence="6 7">
    <name type="scientific">Actinomadura harenae</name>
    <dbReference type="NCBI Taxonomy" id="2483351"/>
    <lineage>
        <taxon>Bacteria</taxon>
        <taxon>Bacillati</taxon>
        <taxon>Actinomycetota</taxon>
        <taxon>Actinomycetes</taxon>
        <taxon>Streptosporangiales</taxon>
        <taxon>Thermomonosporaceae</taxon>
        <taxon>Actinomadura</taxon>
    </lineage>
</organism>
<dbReference type="InterPro" id="IPR026591">
    <property type="entry name" value="Sirtuin_cat_small_dom_sf"/>
</dbReference>
<dbReference type="AlphaFoldDB" id="A0A3M2M8T1"/>
<evidence type="ECO:0000256" key="4">
    <source>
        <dbReference type="PROSITE-ProRule" id="PRU00236"/>
    </source>
</evidence>
<proteinExistence type="predicted"/>
<dbReference type="EMBL" id="RFFG01000013">
    <property type="protein sequence ID" value="RMI45440.1"/>
    <property type="molecule type" value="Genomic_DNA"/>
</dbReference>
<feature type="domain" description="Deacetylase sirtuin-type" evidence="5">
    <location>
        <begin position="1"/>
        <end position="249"/>
    </location>
</feature>
<dbReference type="Gene3D" id="3.30.1600.10">
    <property type="entry name" value="SIR2/SIRT2 'Small Domain"/>
    <property type="match status" value="1"/>
</dbReference>
<feature type="binding site" evidence="4">
    <location>
        <position position="129"/>
    </location>
    <ligand>
        <name>Zn(2+)</name>
        <dbReference type="ChEBI" id="CHEBI:29105"/>
    </ligand>
</feature>
<comment type="caution">
    <text evidence="6">The sequence shown here is derived from an EMBL/GenBank/DDBJ whole genome shotgun (WGS) entry which is preliminary data.</text>
</comment>
<keyword evidence="3" id="KW-0520">NAD</keyword>
<dbReference type="Gene3D" id="3.40.50.1220">
    <property type="entry name" value="TPP-binding domain"/>
    <property type="match status" value="1"/>
</dbReference>
<feature type="binding site" evidence="4">
    <location>
        <position position="126"/>
    </location>
    <ligand>
        <name>Zn(2+)</name>
        <dbReference type="ChEBI" id="CHEBI:29105"/>
    </ligand>
</feature>
<dbReference type="GO" id="GO:0017136">
    <property type="term" value="F:histone deacetylase activity, NAD-dependent"/>
    <property type="evidence" value="ECO:0007669"/>
    <property type="project" value="TreeGrafter"/>
</dbReference>
<dbReference type="PANTHER" id="PTHR11085:SF4">
    <property type="entry name" value="NAD-DEPENDENT PROTEIN DEACYLASE"/>
    <property type="match status" value="1"/>
</dbReference>
<evidence type="ECO:0000313" key="6">
    <source>
        <dbReference type="EMBL" id="RMI45440.1"/>
    </source>
</evidence>
<evidence type="ECO:0000259" key="5">
    <source>
        <dbReference type="PROSITE" id="PS50305"/>
    </source>
</evidence>
<dbReference type="InterPro" id="IPR029035">
    <property type="entry name" value="DHS-like_NAD/FAD-binding_dom"/>
</dbReference>
<keyword evidence="2" id="KW-0808">Transferase</keyword>
<reference evidence="6 7" key="1">
    <citation type="submission" date="2018-10" db="EMBL/GenBank/DDBJ databases">
        <title>Isolation from soil.</title>
        <authorList>
            <person name="Hu J."/>
        </authorList>
    </citation>
    <scope>NUCLEOTIDE SEQUENCE [LARGE SCALE GENOMIC DNA]</scope>
    <source>
        <strain evidence="6 7">NEAU-Ht49</strain>
    </source>
</reference>
<dbReference type="EC" id="2.3.1.286" evidence="1"/>
<dbReference type="SUPFAM" id="SSF52467">
    <property type="entry name" value="DHS-like NAD/FAD-binding domain"/>
    <property type="match status" value="1"/>
</dbReference>
<sequence length="249" mass="26286">MDLPDWGRGVSRIAVLTGAGISTDSGIPDYRGPNGVWTKDPELLGLFNRQDFLADTGVRRRFWAALPALEGHDAEPNAAHLALARLESTGLSLRILTQNVDGLHQRAGSTPRKVLELHGSMASTTCTRCAARTPTREVLHRGEDDPACARCGGILQPSIVLFGQVLDQDLLGKAAAIAWAAQLFVAIGSSLLVEPAAALCRVAVEAGATLVIINRDPTPYDDLATEVIREPIGVAVPALCAAFAASRPA</sequence>
<keyword evidence="4" id="KW-0862">Zinc</keyword>
<keyword evidence="4" id="KW-0479">Metal-binding</keyword>
<dbReference type="RefSeq" id="WP_122193961.1">
    <property type="nucleotide sequence ID" value="NZ_JBHSKC010000022.1"/>
</dbReference>